<feature type="compositionally biased region" description="Polar residues" evidence="1">
    <location>
        <begin position="50"/>
        <end position="59"/>
    </location>
</feature>
<feature type="region of interest" description="Disordered" evidence="1">
    <location>
        <begin position="20"/>
        <end position="59"/>
    </location>
</feature>
<comment type="caution">
    <text evidence="2">The sequence shown here is derived from an EMBL/GenBank/DDBJ whole genome shotgun (WGS) entry which is preliminary data.</text>
</comment>
<dbReference type="AlphaFoldDB" id="A0A0C2RAH3"/>
<evidence type="ECO:0000313" key="3">
    <source>
        <dbReference type="Proteomes" id="UP000031950"/>
    </source>
</evidence>
<accession>A0A0C2RAH3</accession>
<keyword evidence="3" id="KW-1185">Reference proteome</keyword>
<name>A0A0C2RAH3_9BACL</name>
<evidence type="ECO:0000313" key="2">
    <source>
        <dbReference type="EMBL" id="KIL47310.1"/>
    </source>
</evidence>
<protein>
    <submittedName>
        <fullName evidence="2">Uncharacterized protein</fullName>
    </submittedName>
</protein>
<dbReference type="Proteomes" id="UP000031950">
    <property type="component" value="Unassembled WGS sequence"/>
</dbReference>
<reference evidence="2 3" key="1">
    <citation type="submission" date="2015-01" db="EMBL/GenBank/DDBJ databases">
        <title>Genome sequence of Jeotgalibacillus alimentarius.</title>
        <authorList>
            <person name="Goh K.M."/>
            <person name="Chan K.-G."/>
            <person name="Yaakop A.S."/>
            <person name="Ee R."/>
            <person name="Gan H.M."/>
            <person name="Chan C.S."/>
        </authorList>
    </citation>
    <scope>NUCLEOTIDE SEQUENCE [LARGE SCALE GENOMIC DNA]</scope>
    <source>
        <strain evidence="2 3">YKJ-13</strain>
    </source>
</reference>
<evidence type="ECO:0000256" key="1">
    <source>
        <dbReference type="SAM" id="MobiDB-lite"/>
    </source>
</evidence>
<dbReference type="EMBL" id="JXRQ01000022">
    <property type="protein sequence ID" value="KIL47310.1"/>
    <property type="molecule type" value="Genomic_DNA"/>
</dbReference>
<gene>
    <name evidence="2" type="ORF">KP77_24150</name>
</gene>
<proteinExistence type="predicted"/>
<organism evidence="2 3">
    <name type="scientific">Jeotgalibacillus alimentarius</name>
    <dbReference type="NCBI Taxonomy" id="135826"/>
    <lineage>
        <taxon>Bacteria</taxon>
        <taxon>Bacillati</taxon>
        <taxon>Bacillota</taxon>
        <taxon>Bacilli</taxon>
        <taxon>Bacillales</taxon>
        <taxon>Caryophanaceae</taxon>
        <taxon>Jeotgalibacillus</taxon>
    </lineage>
</organism>
<sequence length="59" mass="6451">MNYSIKKHSIYLMKSKVNAAEGGDSGTISGTAETPQAKPRRLSDRRPESTAWSAVNRLS</sequence>